<dbReference type="PROSITE" id="PS00211">
    <property type="entry name" value="ABC_TRANSPORTER_1"/>
    <property type="match status" value="1"/>
</dbReference>
<protein>
    <submittedName>
        <fullName evidence="8">Phosphonate transport system ATP-binding protein</fullName>
    </submittedName>
</protein>
<feature type="domain" description="ABC transporter" evidence="7">
    <location>
        <begin position="5"/>
        <end position="253"/>
    </location>
</feature>
<dbReference type="InterPro" id="IPR003439">
    <property type="entry name" value="ABC_transporter-like_ATP-bd"/>
</dbReference>
<dbReference type="GO" id="GO:0016887">
    <property type="term" value="F:ATP hydrolysis activity"/>
    <property type="evidence" value="ECO:0007669"/>
    <property type="project" value="InterPro"/>
</dbReference>
<keyword evidence="2" id="KW-1003">Cell membrane</keyword>
<evidence type="ECO:0000313" key="9">
    <source>
        <dbReference type="Proteomes" id="UP000184387"/>
    </source>
</evidence>
<dbReference type="STRING" id="198092.SAMN02745194_01652"/>
<keyword evidence="6" id="KW-0472">Membrane</keyword>
<evidence type="ECO:0000256" key="5">
    <source>
        <dbReference type="ARBA" id="ARBA00022967"/>
    </source>
</evidence>
<dbReference type="SMART" id="SM00382">
    <property type="entry name" value="AAA"/>
    <property type="match status" value="1"/>
</dbReference>
<evidence type="ECO:0000313" key="8">
    <source>
        <dbReference type="EMBL" id="SHJ06244.1"/>
    </source>
</evidence>
<dbReference type="AlphaFoldDB" id="A0A1M6G8M5"/>
<dbReference type="InterPro" id="IPR003593">
    <property type="entry name" value="AAA+_ATPase"/>
</dbReference>
<dbReference type="Gene3D" id="3.40.50.300">
    <property type="entry name" value="P-loop containing nucleotide triphosphate hydrolases"/>
    <property type="match status" value="1"/>
</dbReference>
<reference evidence="8 9" key="1">
    <citation type="submission" date="2016-11" db="EMBL/GenBank/DDBJ databases">
        <authorList>
            <person name="Jaros S."/>
            <person name="Januszkiewicz K."/>
            <person name="Wedrychowicz H."/>
        </authorList>
    </citation>
    <scope>NUCLEOTIDE SEQUENCE [LARGE SCALE GENOMIC DNA]</scope>
    <source>
        <strain evidence="8 9">DSM 14916</strain>
    </source>
</reference>
<evidence type="ECO:0000259" key="7">
    <source>
        <dbReference type="PROSITE" id="PS50893"/>
    </source>
</evidence>
<keyword evidence="5" id="KW-1278">Translocase</keyword>
<dbReference type="RefSeq" id="WP_175562585.1">
    <property type="nucleotide sequence ID" value="NZ_FQZF01000008.1"/>
</dbReference>
<dbReference type="PROSITE" id="PS50893">
    <property type="entry name" value="ABC_TRANSPORTER_2"/>
    <property type="match status" value="1"/>
</dbReference>
<accession>A0A1M6G8M5</accession>
<dbReference type="GO" id="GO:0005524">
    <property type="term" value="F:ATP binding"/>
    <property type="evidence" value="ECO:0007669"/>
    <property type="project" value="UniProtKB-KW"/>
</dbReference>
<dbReference type="NCBIfam" id="TIGR02315">
    <property type="entry name" value="ABC_phnC"/>
    <property type="match status" value="1"/>
</dbReference>
<dbReference type="GO" id="GO:0015416">
    <property type="term" value="F:ABC-type phosphonate transporter activity"/>
    <property type="evidence" value="ECO:0007669"/>
    <property type="project" value="InterPro"/>
</dbReference>
<keyword evidence="4 8" id="KW-0067">ATP-binding</keyword>
<dbReference type="GO" id="GO:0016020">
    <property type="term" value="C:membrane"/>
    <property type="evidence" value="ECO:0007669"/>
    <property type="project" value="InterPro"/>
</dbReference>
<gene>
    <name evidence="8" type="ORF">SAMN02745194_01652</name>
</gene>
<dbReference type="InterPro" id="IPR027417">
    <property type="entry name" value="P-loop_NTPase"/>
</dbReference>
<proteinExistence type="predicted"/>
<dbReference type="CDD" id="cd03256">
    <property type="entry name" value="ABC_PhnC_transporter"/>
    <property type="match status" value="1"/>
</dbReference>
<evidence type="ECO:0000256" key="4">
    <source>
        <dbReference type="ARBA" id="ARBA00022840"/>
    </source>
</evidence>
<dbReference type="InterPro" id="IPR012693">
    <property type="entry name" value="ABC_transpr_PhnC"/>
</dbReference>
<organism evidence="8 9">
    <name type="scientific">Muricoccus roseus</name>
    <dbReference type="NCBI Taxonomy" id="198092"/>
    <lineage>
        <taxon>Bacteria</taxon>
        <taxon>Pseudomonadati</taxon>
        <taxon>Pseudomonadota</taxon>
        <taxon>Alphaproteobacteria</taxon>
        <taxon>Acetobacterales</taxon>
        <taxon>Roseomonadaceae</taxon>
        <taxon>Muricoccus</taxon>
    </lineage>
</organism>
<dbReference type="Proteomes" id="UP000184387">
    <property type="component" value="Unassembled WGS sequence"/>
</dbReference>
<sequence length="255" mass="27916">MSAALDIRGLTKEYVAGKPVLRNLDLSVGAEGITAIIGPSGTGKSTLLRCINRLVEPTQGEIRLRSAEGSVDMAKLSGRALRLARRRIGMVFQEYNLVERLSVMENVLCGRLGYVPLWRAWLRKYPEQDIARAFQLLDAVGLPEHATRRADALSGGQRQRVGIARALMQKPDLLLADEPTSSLDPRTSVEVLEMLTTLAGAEGVPVIINIHNVALAKRYAKRIVGMHGGAIVFDGKPEDLQDSHLTQIYGGEDWL</sequence>
<keyword evidence="1" id="KW-0813">Transport</keyword>
<dbReference type="PANTHER" id="PTHR43166:SF6">
    <property type="entry name" value="PHOSPHONATES IMPORT ATP-BINDING PROTEIN PHNC"/>
    <property type="match status" value="1"/>
</dbReference>
<name>A0A1M6G8M5_9PROT</name>
<dbReference type="SUPFAM" id="SSF52540">
    <property type="entry name" value="P-loop containing nucleoside triphosphate hydrolases"/>
    <property type="match status" value="1"/>
</dbReference>
<dbReference type="Pfam" id="PF00005">
    <property type="entry name" value="ABC_tran"/>
    <property type="match status" value="1"/>
</dbReference>
<dbReference type="InterPro" id="IPR050086">
    <property type="entry name" value="MetN_ABC_transporter-like"/>
</dbReference>
<evidence type="ECO:0000256" key="1">
    <source>
        <dbReference type="ARBA" id="ARBA00022448"/>
    </source>
</evidence>
<evidence type="ECO:0000256" key="3">
    <source>
        <dbReference type="ARBA" id="ARBA00022741"/>
    </source>
</evidence>
<dbReference type="EMBL" id="FQZF01000008">
    <property type="protein sequence ID" value="SHJ06244.1"/>
    <property type="molecule type" value="Genomic_DNA"/>
</dbReference>
<evidence type="ECO:0000256" key="2">
    <source>
        <dbReference type="ARBA" id="ARBA00022475"/>
    </source>
</evidence>
<dbReference type="InterPro" id="IPR017871">
    <property type="entry name" value="ABC_transporter-like_CS"/>
</dbReference>
<evidence type="ECO:0000256" key="6">
    <source>
        <dbReference type="ARBA" id="ARBA00023136"/>
    </source>
</evidence>
<keyword evidence="9" id="KW-1185">Reference proteome</keyword>
<dbReference type="PANTHER" id="PTHR43166">
    <property type="entry name" value="AMINO ACID IMPORT ATP-BINDING PROTEIN"/>
    <property type="match status" value="1"/>
</dbReference>
<keyword evidence="3" id="KW-0547">Nucleotide-binding</keyword>